<reference evidence="3" key="2">
    <citation type="journal article" date="2023" name="IMA Fungus">
        <title>Comparative genomic study of the Penicillium genus elucidates a diverse pangenome and 15 lateral gene transfer events.</title>
        <authorList>
            <person name="Petersen C."/>
            <person name="Sorensen T."/>
            <person name="Nielsen M.R."/>
            <person name="Sondergaard T.E."/>
            <person name="Sorensen J.L."/>
            <person name="Fitzpatrick D.A."/>
            <person name="Frisvad J.C."/>
            <person name="Nielsen K.L."/>
        </authorList>
    </citation>
    <scope>NUCLEOTIDE SEQUENCE</scope>
    <source>
        <strain evidence="3">IBT 26290</strain>
    </source>
</reference>
<feature type="compositionally biased region" description="Polar residues" evidence="1">
    <location>
        <begin position="321"/>
        <end position="335"/>
    </location>
</feature>
<evidence type="ECO:0000256" key="1">
    <source>
        <dbReference type="SAM" id="MobiDB-lite"/>
    </source>
</evidence>
<feature type="compositionally biased region" description="Polar residues" evidence="1">
    <location>
        <begin position="915"/>
        <end position="924"/>
    </location>
</feature>
<proteinExistence type="predicted"/>
<feature type="signal peptide" evidence="2">
    <location>
        <begin position="1"/>
        <end position="21"/>
    </location>
</feature>
<feature type="compositionally biased region" description="Polar residues" evidence="1">
    <location>
        <begin position="244"/>
        <end position="266"/>
    </location>
</feature>
<protein>
    <submittedName>
        <fullName evidence="3">Uncharacterized protein</fullName>
    </submittedName>
</protein>
<dbReference type="RefSeq" id="XP_056541338.1">
    <property type="nucleotide sequence ID" value="XM_056688909.1"/>
</dbReference>
<feature type="compositionally biased region" description="Low complexity" evidence="1">
    <location>
        <begin position="552"/>
        <end position="584"/>
    </location>
</feature>
<accession>A0A9W9HXZ9</accession>
<keyword evidence="4" id="KW-1185">Reference proteome</keyword>
<feature type="compositionally biased region" description="Low complexity" evidence="1">
    <location>
        <begin position="141"/>
        <end position="178"/>
    </location>
</feature>
<feature type="region of interest" description="Disordered" evidence="1">
    <location>
        <begin position="903"/>
        <end position="930"/>
    </location>
</feature>
<feature type="compositionally biased region" description="Polar residues" evidence="1">
    <location>
        <begin position="179"/>
        <end position="212"/>
    </location>
</feature>
<organism evidence="3 4">
    <name type="scientific">Penicillium canariense</name>
    <dbReference type="NCBI Taxonomy" id="189055"/>
    <lineage>
        <taxon>Eukaryota</taxon>
        <taxon>Fungi</taxon>
        <taxon>Dikarya</taxon>
        <taxon>Ascomycota</taxon>
        <taxon>Pezizomycotina</taxon>
        <taxon>Eurotiomycetes</taxon>
        <taxon>Eurotiomycetidae</taxon>
        <taxon>Eurotiales</taxon>
        <taxon>Aspergillaceae</taxon>
        <taxon>Penicillium</taxon>
    </lineage>
</organism>
<evidence type="ECO:0000256" key="2">
    <source>
        <dbReference type="SAM" id="SignalP"/>
    </source>
</evidence>
<feature type="compositionally biased region" description="Acidic residues" evidence="1">
    <location>
        <begin position="538"/>
        <end position="548"/>
    </location>
</feature>
<sequence>MFSNRSGLAVSLLSLLQGSSAAFNPVGGPITGDITKYETTVPGNPSATVIFADIVAPSGSTVVVDFASSTEPGISSTRTNTPSIPPCLGDPCTVTLTPVRFAPSVETWIQHLRTTVTVPESSTPVLHFHAIEYGQATYGQSSTTPASPPAAHTTAPAKKPSRTQIPRSSQRPSQLSPSGTPRSETTPSDTAQGSGSNTPPSSQVGSSPSTAPAGSIPLVKGTTKSGQSDTPSPGNPAKTPPTSPTDNTSGSPTPSNPNLSAANTAGQSKTNIGQSSSSQSAASGTHTSGTNASVSPTATSITPSTTSGPSQTTTTPKSDDASTSVTLSLGDSPDSQEMVSMLSTLTGTSSAEIAALLSAEQTEAAATTEAWDDLMSEMPTETITATGAAQATEGVTVAGWLGKLSNNVQNADLKDKNTWNQVHGNLRKAQERISDYVEHRKSSSSSGGGSSDGSCSSGGGILSIFKAASCFVDKATNEIKRGSKNIGNLINSGWDLTKQGISEIKDEMPALEKMTSETEQQFKNNIRNFSEITEALEELEEKEKEEEEKATQSESATATDSTTSTSTGTQTTTTSTTTTTAASSSEITCSPECTACSSAANLAASLKKRRSQHEDSNSFKKRHLDPLNGFENTLEYVEEAVKKSGTTIVEHKANGKLTSSRYMKFDQAAGRLYVQDLVGCTAVAIVSEMGAWLGHFWESPTMMAENYPDTFKDQATNAIKSGDPEEDGTPAAYPLGDAGNILDPANNAQIFIMTPQKDGKMMYPTTVGWLEDVLTGESSKWPGVQITKHLYDKPPPVDYSGVDEIEDLREREAEKQKRENEVLFKYNKNGDSKGRVLVEFDPYQNINPEDAYDPDDQDPPKAIWRVLMENDEHLEQWCPRQNQQNGKNQKRAAACRLTSISSTGTTTDASTTSTGMISAASTTPSGTNTVASTTATTTSAMCDLEVYDSTYSVCSCSSTNSGHTLKHAIAKPSGTKCSDIKTFPMTSFIQVATAVPTSAICANVQKDLNGNEGAFCQCSTTSNKEVLVTLPYAMGSLTVLDQCAEITEWPSNTVPYTTAAQTQPTVTVTDYTSTDIGNGNVFVFTAGKEYYDYTKYGDPSATGPITKTTGLGDPIKEIVYDYTSTNEGGTMYAYAEATGDGDGNVAPVGSPTATSVPAPTENCVKFVVVDKDLQKYGSKYDQFLFTFWGIENWADSTDIERDIEAVLKDNGVTKSISIEANTGRWGTVAMWNNGDEENLTSEVVDGLMGLGAARPNCKLIPKTSSDQYFQVKDSAPEEMDYIYDNYPKYISSP</sequence>
<feature type="compositionally biased region" description="Low complexity" evidence="1">
    <location>
        <begin position="903"/>
        <end position="914"/>
    </location>
</feature>
<feature type="compositionally biased region" description="Polar residues" evidence="1">
    <location>
        <begin position="222"/>
        <end position="232"/>
    </location>
</feature>
<dbReference type="EMBL" id="JAPQKN010000004">
    <property type="protein sequence ID" value="KAJ5159780.1"/>
    <property type="molecule type" value="Genomic_DNA"/>
</dbReference>
<name>A0A9W9HXZ9_9EURO</name>
<feature type="region of interest" description="Disordered" evidence="1">
    <location>
        <begin position="138"/>
        <end position="335"/>
    </location>
</feature>
<dbReference type="GeneID" id="81428085"/>
<dbReference type="OrthoDB" id="4367220at2759"/>
<keyword evidence="2" id="KW-0732">Signal</keyword>
<feature type="chain" id="PRO_5040843481" evidence="2">
    <location>
        <begin position="22"/>
        <end position="1293"/>
    </location>
</feature>
<comment type="caution">
    <text evidence="3">The sequence shown here is derived from an EMBL/GenBank/DDBJ whole genome shotgun (WGS) entry which is preliminary data.</text>
</comment>
<feature type="region of interest" description="Disordered" evidence="1">
    <location>
        <begin position="538"/>
        <end position="584"/>
    </location>
</feature>
<evidence type="ECO:0000313" key="4">
    <source>
        <dbReference type="Proteomes" id="UP001149163"/>
    </source>
</evidence>
<feature type="compositionally biased region" description="Low complexity" evidence="1">
    <location>
        <begin position="267"/>
        <end position="316"/>
    </location>
</feature>
<feature type="region of interest" description="Disordered" evidence="1">
    <location>
        <begin position="435"/>
        <end position="454"/>
    </location>
</feature>
<gene>
    <name evidence="3" type="ORF">N7482_006784</name>
</gene>
<evidence type="ECO:0000313" key="3">
    <source>
        <dbReference type="EMBL" id="KAJ5159780.1"/>
    </source>
</evidence>
<dbReference type="Proteomes" id="UP001149163">
    <property type="component" value="Unassembled WGS sequence"/>
</dbReference>
<reference evidence="3" key="1">
    <citation type="submission" date="2022-11" db="EMBL/GenBank/DDBJ databases">
        <authorList>
            <person name="Petersen C."/>
        </authorList>
    </citation>
    <scope>NUCLEOTIDE SEQUENCE</scope>
    <source>
        <strain evidence="3">IBT 26290</strain>
    </source>
</reference>